<evidence type="ECO:0000256" key="1">
    <source>
        <dbReference type="ARBA" id="ARBA00004123"/>
    </source>
</evidence>
<dbReference type="PANTHER" id="PTHR16040">
    <property type="entry name" value="AUSTRALIN, ISOFORM A-RELATED"/>
    <property type="match status" value="1"/>
</dbReference>
<keyword evidence="4" id="KW-0158">Chromosome</keyword>
<comment type="subcellular location">
    <subcellularLocation>
        <location evidence="2">Chromosome</location>
        <location evidence="2">Centromere</location>
    </subcellularLocation>
    <subcellularLocation>
        <location evidence="1">Nucleus</location>
    </subcellularLocation>
</comment>
<dbReference type="GO" id="GO:0005634">
    <property type="term" value="C:nucleus"/>
    <property type="evidence" value="ECO:0007669"/>
    <property type="project" value="UniProtKB-SubCell"/>
</dbReference>
<evidence type="ECO:0000256" key="7">
    <source>
        <dbReference type="ARBA" id="ARBA00023242"/>
    </source>
</evidence>
<dbReference type="GO" id="GO:0000775">
    <property type="term" value="C:chromosome, centromeric region"/>
    <property type="evidence" value="ECO:0007669"/>
    <property type="project" value="UniProtKB-SubCell"/>
</dbReference>
<dbReference type="InterPro" id="IPR018851">
    <property type="entry name" value="Borealin_N"/>
</dbReference>
<sequence>MAPANSRKRKSDEMDDLAGGAVTPSGSPARKKLRITQQQKQALMDNLQLEITERARQLRAGYALQCADLRARIERRVNRIPLSIRKMTMRELMEQHESSNAAKHQHQQQPRAPTPKHTISVQVPAQPKPLPPLPRESGTTTTTKLPSPVRSQQPQASATRGGGKKRMSPVIQIAMDKVSEHDPSEAATLDTLPVVKNTKRGAKGTAAAPTTRPTSRAAGKHTQISVLSPRSHNSRTLPRSPIKDPSYLPTSPVKTNMLMRPTATTAMSPIRPTSPLKSAATAATSAISASVHGMIEQAKRGGTATAAKLTRTASKEKKEAAAMAKAQMLPPPKPSAPPVSPQRAFSQASTHSTLTDVSAASSSTTVVKPKRGGRAATATAKATTTTQSKDLAAAATDKKKGGMARAASAAKTALKRNANATAGAAGATNKRVVVAEPAAGRRVLRKRA</sequence>
<evidence type="ECO:0000259" key="11">
    <source>
        <dbReference type="Pfam" id="PF10444"/>
    </source>
</evidence>
<evidence type="ECO:0000313" key="13">
    <source>
        <dbReference type="Proteomes" id="UP000053411"/>
    </source>
</evidence>
<dbReference type="GO" id="GO:0000070">
    <property type="term" value="P:mitotic sister chromatid segregation"/>
    <property type="evidence" value="ECO:0007669"/>
    <property type="project" value="TreeGrafter"/>
</dbReference>
<dbReference type="GeneID" id="27717245"/>
<evidence type="ECO:0000256" key="3">
    <source>
        <dbReference type="ARBA" id="ARBA00009914"/>
    </source>
</evidence>
<organism evidence="12 13">
    <name type="scientific">Fonsecaea multimorphosa CBS 102226</name>
    <dbReference type="NCBI Taxonomy" id="1442371"/>
    <lineage>
        <taxon>Eukaryota</taxon>
        <taxon>Fungi</taxon>
        <taxon>Dikarya</taxon>
        <taxon>Ascomycota</taxon>
        <taxon>Pezizomycotina</taxon>
        <taxon>Eurotiomycetes</taxon>
        <taxon>Chaetothyriomycetidae</taxon>
        <taxon>Chaetothyriales</taxon>
        <taxon>Herpotrichiellaceae</taxon>
        <taxon>Fonsecaea</taxon>
    </lineage>
</organism>
<evidence type="ECO:0000256" key="2">
    <source>
        <dbReference type="ARBA" id="ARBA00004584"/>
    </source>
</evidence>
<dbReference type="Proteomes" id="UP000053411">
    <property type="component" value="Unassembled WGS sequence"/>
</dbReference>
<feature type="compositionally biased region" description="Low complexity" evidence="10">
    <location>
        <begin position="375"/>
        <end position="395"/>
    </location>
</feature>
<keyword evidence="5" id="KW-0132">Cell division</keyword>
<dbReference type="VEuPathDB" id="FungiDB:Z520_11499"/>
<gene>
    <name evidence="12" type="ORF">Z520_11499</name>
</gene>
<feature type="compositionally biased region" description="Polar residues" evidence="10">
    <location>
        <begin position="98"/>
        <end position="111"/>
    </location>
</feature>
<dbReference type="Pfam" id="PF10444">
    <property type="entry name" value="Nbl1_Borealin_N"/>
    <property type="match status" value="1"/>
</dbReference>
<evidence type="ECO:0000256" key="4">
    <source>
        <dbReference type="ARBA" id="ARBA00022454"/>
    </source>
</evidence>
<feature type="domain" description="Borealin N-terminal" evidence="11">
    <location>
        <begin position="39"/>
        <end position="95"/>
    </location>
</feature>
<dbReference type="EMBL" id="KN848100">
    <property type="protein sequence ID" value="KIX92836.1"/>
    <property type="molecule type" value="Genomic_DNA"/>
</dbReference>
<keyword evidence="8" id="KW-0131">Cell cycle</keyword>
<protein>
    <recommendedName>
        <fullName evidence="11">Borealin N-terminal domain-containing protein</fullName>
    </recommendedName>
</protein>
<accession>A0A0D2I6J5</accession>
<feature type="compositionally biased region" description="Low complexity" evidence="10">
    <location>
        <begin position="203"/>
        <end position="217"/>
    </location>
</feature>
<feature type="compositionally biased region" description="Polar residues" evidence="10">
    <location>
        <begin position="137"/>
        <end position="158"/>
    </location>
</feature>
<comment type="similarity">
    <text evidence="3">Belongs to the borealin family.</text>
</comment>
<feature type="compositionally biased region" description="Pro residues" evidence="10">
    <location>
        <begin position="329"/>
        <end position="340"/>
    </location>
</feature>
<feature type="region of interest" description="Disordered" evidence="10">
    <location>
        <begin position="327"/>
        <end position="408"/>
    </location>
</feature>
<dbReference type="GO" id="GO:0051301">
    <property type="term" value="P:cell division"/>
    <property type="evidence" value="ECO:0007669"/>
    <property type="project" value="UniProtKB-KW"/>
</dbReference>
<feature type="region of interest" description="Disordered" evidence="10">
    <location>
        <begin position="95"/>
        <end position="254"/>
    </location>
</feature>
<evidence type="ECO:0000256" key="5">
    <source>
        <dbReference type="ARBA" id="ARBA00022618"/>
    </source>
</evidence>
<evidence type="ECO:0000256" key="6">
    <source>
        <dbReference type="ARBA" id="ARBA00022776"/>
    </source>
</evidence>
<reference evidence="12 13" key="1">
    <citation type="submission" date="2015-01" db="EMBL/GenBank/DDBJ databases">
        <title>The Genome Sequence of Fonsecaea multimorphosa CBS 102226.</title>
        <authorList>
            <consortium name="The Broad Institute Genomics Platform"/>
            <person name="Cuomo C."/>
            <person name="de Hoog S."/>
            <person name="Gorbushina A."/>
            <person name="Stielow B."/>
            <person name="Teixiera M."/>
            <person name="Abouelleil A."/>
            <person name="Chapman S.B."/>
            <person name="Priest M."/>
            <person name="Young S.K."/>
            <person name="Wortman J."/>
            <person name="Nusbaum C."/>
            <person name="Birren B."/>
        </authorList>
    </citation>
    <scope>NUCLEOTIDE SEQUENCE [LARGE SCALE GENOMIC DNA]</scope>
    <source>
        <strain evidence="12 13">CBS 102226</strain>
    </source>
</reference>
<feature type="compositionally biased region" description="Polar residues" evidence="10">
    <location>
        <begin position="222"/>
        <end position="237"/>
    </location>
</feature>
<feature type="region of interest" description="Disordered" evidence="10">
    <location>
        <begin position="1"/>
        <end position="31"/>
    </location>
</feature>
<dbReference type="GO" id="GO:0032133">
    <property type="term" value="C:chromosome passenger complex"/>
    <property type="evidence" value="ECO:0007669"/>
    <property type="project" value="TreeGrafter"/>
</dbReference>
<evidence type="ECO:0000256" key="9">
    <source>
        <dbReference type="ARBA" id="ARBA00023328"/>
    </source>
</evidence>
<dbReference type="InterPro" id="IPR018867">
    <property type="entry name" value="Cell_div_borealin"/>
</dbReference>
<dbReference type="AlphaFoldDB" id="A0A0D2I6J5"/>
<keyword evidence="6" id="KW-0498">Mitosis</keyword>
<dbReference type="STRING" id="1442371.A0A0D2I6J5"/>
<evidence type="ECO:0000256" key="8">
    <source>
        <dbReference type="ARBA" id="ARBA00023306"/>
    </source>
</evidence>
<name>A0A0D2I6J5_9EURO</name>
<keyword evidence="9" id="KW-0137">Centromere</keyword>
<evidence type="ECO:0000256" key="10">
    <source>
        <dbReference type="SAM" id="MobiDB-lite"/>
    </source>
</evidence>
<feature type="compositionally biased region" description="Low complexity" evidence="10">
    <location>
        <begin position="352"/>
        <end position="367"/>
    </location>
</feature>
<keyword evidence="13" id="KW-1185">Reference proteome</keyword>
<proteinExistence type="inferred from homology"/>
<dbReference type="GO" id="GO:0051233">
    <property type="term" value="C:spindle midzone"/>
    <property type="evidence" value="ECO:0007669"/>
    <property type="project" value="TreeGrafter"/>
</dbReference>
<evidence type="ECO:0000313" key="12">
    <source>
        <dbReference type="EMBL" id="KIX92836.1"/>
    </source>
</evidence>
<keyword evidence="7" id="KW-0539">Nucleus</keyword>
<dbReference type="PANTHER" id="PTHR16040:SF7">
    <property type="entry name" value="AUSTRALIN, ISOFORM A-RELATED"/>
    <property type="match status" value="1"/>
</dbReference>
<dbReference type="OrthoDB" id="2392550at2759"/>
<dbReference type="RefSeq" id="XP_016626959.1">
    <property type="nucleotide sequence ID" value="XM_016781988.1"/>
</dbReference>